<protein>
    <submittedName>
        <fullName evidence="2">Uncharacterized protein</fullName>
    </submittedName>
</protein>
<feature type="region of interest" description="Disordered" evidence="1">
    <location>
        <begin position="1"/>
        <end position="117"/>
    </location>
</feature>
<gene>
    <name evidence="2" type="ORF">SAMN05192563_10249</name>
</gene>
<name>A0A1I7EJ51_9BURK</name>
<reference evidence="2 3" key="1">
    <citation type="submission" date="2016-10" db="EMBL/GenBank/DDBJ databases">
        <authorList>
            <person name="de Groot N.N."/>
        </authorList>
    </citation>
    <scope>NUCLEOTIDE SEQUENCE [LARGE SCALE GENOMIC DNA]</scope>
    <source>
        <strain evidence="2 3">LMG 27731</strain>
    </source>
</reference>
<dbReference type="AlphaFoldDB" id="A0A1I7EJ51"/>
<sequence length="117" mass="12276">MSTDRHDKRQDAQKDATKGGATENEQKAPRARGTPGSFDQPTPRDGFMPHQGGRPTCQTAEVPLGTGDVPEPPGGGGLPSRRASQARGQSPSNPEVSQAPESSAQAGERHNRDPAPE</sequence>
<evidence type="ECO:0000313" key="2">
    <source>
        <dbReference type="EMBL" id="SFU23939.1"/>
    </source>
</evidence>
<feature type="compositionally biased region" description="Polar residues" evidence="1">
    <location>
        <begin position="82"/>
        <end position="105"/>
    </location>
</feature>
<dbReference type="OrthoDB" id="9100373at2"/>
<dbReference type="Proteomes" id="UP000198844">
    <property type="component" value="Unassembled WGS sequence"/>
</dbReference>
<proteinExistence type="predicted"/>
<organism evidence="2 3">
    <name type="scientific">Paraburkholderia aspalathi</name>
    <dbReference type="NCBI Taxonomy" id="1324617"/>
    <lineage>
        <taxon>Bacteria</taxon>
        <taxon>Pseudomonadati</taxon>
        <taxon>Pseudomonadota</taxon>
        <taxon>Betaproteobacteria</taxon>
        <taxon>Burkholderiales</taxon>
        <taxon>Burkholderiaceae</taxon>
        <taxon>Paraburkholderia</taxon>
    </lineage>
</organism>
<dbReference type="EMBL" id="FPBH01000024">
    <property type="protein sequence ID" value="SFU23939.1"/>
    <property type="molecule type" value="Genomic_DNA"/>
</dbReference>
<evidence type="ECO:0000256" key="1">
    <source>
        <dbReference type="SAM" id="MobiDB-lite"/>
    </source>
</evidence>
<accession>A0A1I7EJ51</accession>
<evidence type="ECO:0000313" key="3">
    <source>
        <dbReference type="Proteomes" id="UP000198844"/>
    </source>
</evidence>
<feature type="compositionally biased region" description="Basic and acidic residues" evidence="1">
    <location>
        <begin position="107"/>
        <end position="117"/>
    </location>
</feature>
<feature type="compositionally biased region" description="Basic and acidic residues" evidence="1">
    <location>
        <begin position="1"/>
        <end position="17"/>
    </location>
</feature>
<dbReference type="RefSeq" id="WP_093642145.1">
    <property type="nucleotide sequence ID" value="NZ_FPBH01000024.1"/>
</dbReference>